<sequence length="54" mass="6376">MNLVIICARYEQKAMGGQIGWIFHFVIFVFGGFSKQHCEIIFLFCFFSSWFKCV</sequence>
<gene>
    <name evidence="2" type="ORF">K450DRAFT_225499</name>
</gene>
<keyword evidence="1" id="KW-0472">Membrane</keyword>
<dbReference type="GeneID" id="75911733"/>
<reference evidence="2" key="2">
    <citation type="journal article" date="2022" name="Proc. Natl. Acad. Sci. U.S.A.">
        <title>Diploid-dominant life cycles characterize the early evolution of Fungi.</title>
        <authorList>
            <person name="Amses K.R."/>
            <person name="Simmons D.R."/>
            <person name="Longcore J.E."/>
            <person name="Mondo S.J."/>
            <person name="Seto K."/>
            <person name="Jeronimo G.H."/>
            <person name="Bonds A.E."/>
            <person name="Quandt C.A."/>
            <person name="Davis W.J."/>
            <person name="Chang Y."/>
            <person name="Federici B.A."/>
            <person name="Kuo A."/>
            <person name="LaButti K."/>
            <person name="Pangilinan J."/>
            <person name="Andreopoulos W."/>
            <person name="Tritt A."/>
            <person name="Riley R."/>
            <person name="Hundley H."/>
            <person name="Johnson J."/>
            <person name="Lipzen A."/>
            <person name="Barry K."/>
            <person name="Lang B.F."/>
            <person name="Cuomo C.A."/>
            <person name="Buchler N.E."/>
            <person name="Grigoriev I.V."/>
            <person name="Spatafora J.W."/>
            <person name="Stajich J.E."/>
            <person name="James T.Y."/>
        </authorList>
    </citation>
    <scope>NUCLEOTIDE SEQUENCE</scope>
    <source>
        <strain evidence="2">AG</strain>
    </source>
</reference>
<evidence type="ECO:0000313" key="2">
    <source>
        <dbReference type="EMBL" id="KAI8582925.1"/>
    </source>
</evidence>
<dbReference type="AlphaFoldDB" id="A0AAD5EIH4"/>
<proteinExistence type="predicted"/>
<feature type="transmembrane region" description="Helical" evidence="1">
    <location>
        <begin position="21"/>
        <end position="51"/>
    </location>
</feature>
<comment type="caution">
    <text evidence="2">The sequence shown here is derived from an EMBL/GenBank/DDBJ whole genome shotgun (WGS) entry which is preliminary data.</text>
</comment>
<keyword evidence="1" id="KW-1133">Transmembrane helix</keyword>
<dbReference type="RefSeq" id="XP_051447929.1">
    <property type="nucleotide sequence ID" value="XM_051586385.1"/>
</dbReference>
<protein>
    <submittedName>
        <fullName evidence="2">Uncharacterized protein</fullName>
    </submittedName>
</protein>
<organism evidence="2 3">
    <name type="scientific">Umbelopsis ramanniana AG</name>
    <dbReference type="NCBI Taxonomy" id="1314678"/>
    <lineage>
        <taxon>Eukaryota</taxon>
        <taxon>Fungi</taxon>
        <taxon>Fungi incertae sedis</taxon>
        <taxon>Mucoromycota</taxon>
        <taxon>Mucoromycotina</taxon>
        <taxon>Umbelopsidomycetes</taxon>
        <taxon>Umbelopsidales</taxon>
        <taxon>Umbelopsidaceae</taxon>
        <taxon>Umbelopsis</taxon>
    </lineage>
</organism>
<name>A0AAD5EIH4_UMBRA</name>
<accession>A0AAD5EIH4</accession>
<evidence type="ECO:0000256" key="1">
    <source>
        <dbReference type="SAM" id="Phobius"/>
    </source>
</evidence>
<keyword evidence="1" id="KW-0812">Transmembrane</keyword>
<keyword evidence="3" id="KW-1185">Reference proteome</keyword>
<dbReference type="Proteomes" id="UP001206595">
    <property type="component" value="Unassembled WGS sequence"/>
</dbReference>
<dbReference type="EMBL" id="MU620898">
    <property type="protein sequence ID" value="KAI8582925.1"/>
    <property type="molecule type" value="Genomic_DNA"/>
</dbReference>
<evidence type="ECO:0000313" key="3">
    <source>
        <dbReference type="Proteomes" id="UP001206595"/>
    </source>
</evidence>
<reference evidence="2" key="1">
    <citation type="submission" date="2021-06" db="EMBL/GenBank/DDBJ databases">
        <authorList>
            <consortium name="DOE Joint Genome Institute"/>
            <person name="Mondo S.J."/>
            <person name="Amses K.R."/>
            <person name="Simmons D.R."/>
            <person name="Longcore J.E."/>
            <person name="Seto K."/>
            <person name="Alves G.H."/>
            <person name="Bonds A.E."/>
            <person name="Quandt C.A."/>
            <person name="Davis W.J."/>
            <person name="Chang Y."/>
            <person name="Letcher P.M."/>
            <person name="Powell M.J."/>
            <person name="Kuo A."/>
            <person name="Labutti K."/>
            <person name="Pangilinan J."/>
            <person name="Andreopoulos W."/>
            <person name="Tritt A."/>
            <person name="Riley R."/>
            <person name="Hundley H."/>
            <person name="Johnson J."/>
            <person name="Lipzen A."/>
            <person name="Barry K."/>
            <person name="Berbee M.L."/>
            <person name="Buchler N.E."/>
            <person name="Grigoriev I.V."/>
            <person name="Spatafora J.W."/>
            <person name="Stajich J.E."/>
            <person name="James T.Y."/>
        </authorList>
    </citation>
    <scope>NUCLEOTIDE SEQUENCE</scope>
    <source>
        <strain evidence="2">AG</strain>
    </source>
</reference>